<feature type="compositionally biased region" description="Low complexity" evidence="1">
    <location>
        <begin position="10"/>
        <end position="38"/>
    </location>
</feature>
<dbReference type="Gramene" id="LPERR05G02730.1">
    <property type="protein sequence ID" value="LPERR05G02730.1"/>
    <property type="gene ID" value="LPERR05G02730"/>
</dbReference>
<reference evidence="2" key="3">
    <citation type="submission" date="2015-04" db="UniProtKB">
        <authorList>
            <consortium name="EnsemblPlants"/>
        </authorList>
    </citation>
    <scope>IDENTIFICATION</scope>
</reference>
<feature type="region of interest" description="Disordered" evidence="1">
    <location>
        <begin position="1"/>
        <end position="60"/>
    </location>
</feature>
<reference evidence="3" key="2">
    <citation type="submission" date="2013-12" db="EMBL/GenBank/DDBJ databases">
        <authorList>
            <person name="Yu Y."/>
            <person name="Lee S."/>
            <person name="de Baynast K."/>
            <person name="Wissotski M."/>
            <person name="Liu L."/>
            <person name="Talag J."/>
            <person name="Goicoechea J."/>
            <person name="Angelova A."/>
            <person name="Jetty R."/>
            <person name="Kudrna D."/>
            <person name="Golser W."/>
            <person name="Rivera L."/>
            <person name="Zhang J."/>
            <person name="Wing R."/>
        </authorList>
    </citation>
    <scope>NUCLEOTIDE SEQUENCE</scope>
</reference>
<evidence type="ECO:0000313" key="2">
    <source>
        <dbReference type="EnsemblPlants" id="LPERR05G02730.1"/>
    </source>
</evidence>
<evidence type="ECO:0000313" key="3">
    <source>
        <dbReference type="Proteomes" id="UP000032180"/>
    </source>
</evidence>
<name>A0A0D9WCN5_9ORYZ</name>
<reference evidence="2 3" key="1">
    <citation type="submission" date="2012-08" db="EMBL/GenBank/DDBJ databases">
        <title>Oryza genome evolution.</title>
        <authorList>
            <person name="Wing R.A."/>
        </authorList>
    </citation>
    <scope>NUCLEOTIDE SEQUENCE</scope>
</reference>
<dbReference type="HOGENOM" id="CLU_1888751_0_0_1"/>
<proteinExistence type="predicted"/>
<organism evidence="2 3">
    <name type="scientific">Leersia perrieri</name>
    <dbReference type="NCBI Taxonomy" id="77586"/>
    <lineage>
        <taxon>Eukaryota</taxon>
        <taxon>Viridiplantae</taxon>
        <taxon>Streptophyta</taxon>
        <taxon>Embryophyta</taxon>
        <taxon>Tracheophyta</taxon>
        <taxon>Spermatophyta</taxon>
        <taxon>Magnoliopsida</taxon>
        <taxon>Liliopsida</taxon>
        <taxon>Poales</taxon>
        <taxon>Poaceae</taxon>
        <taxon>BOP clade</taxon>
        <taxon>Oryzoideae</taxon>
        <taxon>Oryzeae</taxon>
        <taxon>Oryzinae</taxon>
        <taxon>Leersia</taxon>
    </lineage>
</organism>
<accession>A0A0D9WCN5</accession>
<dbReference type="AlphaFoldDB" id="A0A0D9WCN5"/>
<dbReference type="Proteomes" id="UP000032180">
    <property type="component" value="Chromosome 5"/>
</dbReference>
<keyword evidence="3" id="KW-1185">Reference proteome</keyword>
<evidence type="ECO:0000256" key="1">
    <source>
        <dbReference type="SAM" id="MobiDB-lite"/>
    </source>
</evidence>
<protein>
    <submittedName>
        <fullName evidence="2">Uncharacterized protein</fullName>
    </submittedName>
</protein>
<sequence length="135" mass="14043">MAATIPPPSQSSSAAASASTSPVATNATASASAASTSSVHGALTGGHPTSPATSDALAGRGTHSVACLTPSLTSGAPFRIDQISFYIKPTTKPTNKTQRAKSQLQRSHDLTVDYKFFTKIVLDHMWEREAVRVLC</sequence>
<dbReference type="EnsemblPlants" id="LPERR05G02730.1">
    <property type="protein sequence ID" value="LPERR05G02730.1"/>
    <property type="gene ID" value="LPERR05G02730"/>
</dbReference>